<dbReference type="InterPro" id="IPR036237">
    <property type="entry name" value="Xyl_isomerase-like_sf"/>
</dbReference>
<evidence type="ECO:0000313" key="3">
    <source>
        <dbReference type="Proteomes" id="UP000199451"/>
    </source>
</evidence>
<dbReference type="Gene3D" id="3.20.20.150">
    <property type="entry name" value="Divalent-metal-dependent TIM barrel enzymes"/>
    <property type="match status" value="1"/>
</dbReference>
<reference evidence="3" key="1">
    <citation type="submission" date="2016-10" db="EMBL/GenBank/DDBJ databases">
        <authorList>
            <person name="Varghese N."/>
            <person name="Submissions S."/>
        </authorList>
    </citation>
    <scope>NUCLEOTIDE SEQUENCE [LARGE SCALE GENOMIC DNA]</scope>
    <source>
        <strain evidence="3">CGMCC 1.10119</strain>
    </source>
</reference>
<evidence type="ECO:0000313" key="2">
    <source>
        <dbReference type="EMBL" id="SDM72028.1"/>
    </source>
</evidence>
<sequence>MSTTHSPGVQRAVSACRPADVTPVALDATALESTAPAYLRDLKGELADAGYQPATLTVPASFDEDCSLATQAEADDLREYVRAAAFLGVGQLSVELDAVANAEKVEPALDALAERAGREGVRLTVDGDTDVSLSS</sequence>
<dbReference type="InterPro" id="IPR058267">
    <property type="entry name" value="DUF7961"/>
</dbReference>
<dbReference type="SUPFAM" id="SSF51658">
    <property type="entry name" value="Xylose isomerase-like"/>
    <property type="match status" value="1"/>
</dbReference>
<accession>A0A1G9VIA0</accession>
<dbReference type="OrthoDB" id="291960at2157"/>
<protein>
    <recommendedName>
        <fullName evidence="1">DUF7961 domain-containing protein</fullName>
    </recommendedName>
</protein>
<name>A0A1G9VIA0_9EURY</name>
<dbReference type="STRING" id="660521.SAMN04487949_2395"/>
<dbReference type="Proteomes" id="UP000199451">
    <property type="component" value="Unassembled WGS sequence"/>
</dbReference>
<proteinExistence type="predicted"/>
<keyword evidence="3" id="KW-1185">Reference proteome</keyword>
<dbReference type="Pfam" id="PF25905">
    <property type="entry name" value="DUF7961"/>
    <property type="match status" value="1"/>
</dbReference>
<dbReference type="AlphaFoldDB" id="A0A1G9VIA0"/>
<evidence type="ECO:0000259" key="1">
    <source>
        <dbReference type="Pfam" id="PF25905"/>
    </source>
</evidence>
<dbReference type="EMBL" id="FNHL01000003">
    <property type="protein sequence ID" value="SDM72028.1"/>
    <property type="molecule type" value="Genomic_DNA"/>
</dbReference>
<feature type="domain" description="DUF7961" evidence="1">
    <location>
        <begin position="20"/>
        <end position="125"/>
    </location>
</feature>
<gene>
    <name evidence="2" type="ORF">SAMN04487949_2395</name>
</gene>
<dbReference type="RefSeq" id="WP_089697710.1">
    <property type="nucleotide sequence ID" value="NZ_FNHL01000003.1"/>
</dbReference>
<organism evidence="2 3">
    <name type="scientific">Halogranum gelatinilyticum</name>
    <dbReference type="NCBI Taxonomy" id="660521"/>
    <lineage>
        <taxon>Archaea</taxon>
        <taxon>Methanobacteriati</taxon>
        <taxon>Methanobacteriota</taxon>
        <taxon>Stenosarchaea group</taxon>
        <taxon>Halobacteria</taxon>
        <taxon>Halobacteriales</taxon>
        <taxon>Haloferacaceae</taxon>
    </lineage>
</organism>